<dbReference type="InterPro" id="IPR042100">
    <property type="entry name" value="Bug_dom1"/>
</dbReference>
<keyword evidence="2" id="KW-0732">Signal</keyword>
<feature type="signal peptide" evidence="2">
    <location>
        <begin position="1"/>
        <end position="31"/>
    </location>
</feature>
<evidence type="ECO:0000256" key="1">
    <source>
        <dbReference type="ARBA" id="ARBA00006987"/>
    </source>
</evidence>
<protein>
    <submittedName>
        <fullName evidence="3">Tripartite tricarboxylate transporter substrate binding protein</fullName>
    </submittedName>
</protein>
<dbReference type="Pfam" id="PF03401">
    <property type="entry name" value="TctC"/>
    <property type="match status" value="1"/>
</dbReference>
<dbReference type="PIRSF" id="PIRSF017082">
    <property type="entry name" value="YflP"/>
    <property type="match status" value="1"/>
</dbReference>
<reference evidence="3 4" key="1">
    <citation type="submission" date="2020-03" db="EMBL/GenBank/DDBJ databases">
        <title>Roseomonas stagni sp. nov., isolated from pond water in Japan.</title>
        <authorList>
            <person name="Furuhata K."/>
            <person name="Miyamoto H."/>
            <person name="Goto K."/>
        </authorList>
    </citation>
    <scope>NUCLEOTIDE SEQUENCE [LARGE SCALE GENOMIC DNA]</scope>
    <source>
        <strain evidence="3 4">PeD5</strain>
    </source>
</reference>
<feature type="chain" id="PRO_5027101691" evidence="2">
    <location>
        <begin position="32"/>
        <end position="333"/>
    </location>
</feature>
<accession>A0A6M1LE37</accession>
<dbReference type="Gene3D" id="3.40.190.150">
    <property type="entry name" value="Bordetella uptake gene, domain 1"/>
    <property type="match status" value="1"/>
</dbReference>
<evidence type="ECO:0000256" key="2">
    <source>
        <dbReference type="SAM" id="SignalP"/>
    </source>
</evidence>
<dbReference type="EMBL" id="JAAIKB010000001">
    <property type="protein sequence ID" value="NGM18447.1"/>
    <property type="molecule type" value="Genomic_DNA"/>
</dbReference>
<dbReference type="CDD" id="cd07012">
    <property type="entry name" value="PBP2_Bug_TTT"/>
    <property type="match status" value="1"/>
</dbReference>
<dbReference type="InterPro" id="IPR005064">
    <property type="entry name" value="BUG"/>
</dbReference>
<dbReference type="SUPFAM" id="SSF53850">
    <property type="entry name" value="Periplasmic binding protein-like II"/>
    <property type="match status" value="1"/>
</dbReference>
<dbReference type="Proteomes" id="UP000475385">
    <property type="component" value="Unassembled WGS sequence"/>
</dbReference>
<proteinExistence type="inferred from homology"/>
<dbReference type="PANTHER" id="PTHR42928">
    <property type="entry name" value="TRICARBOXYLATE-BINDING PROTEIN"/>
    <property type="match status" value="1"/>
</dbReference>
<sequence length="333" mass="34807">MRTRYRGTNMTLTRRSLAALAATGLAAPALAQAPWPTRPIRWIVPYAPGGGSDFLARSLAAAISGPLGQAVTVDNRPGGATIPASEATARAAPDGYTLLSADLTALVITPAMARRLPYDPIRDFKPVAPIARFPFVLVVHPSLPVRTGPELVEWARARPGALNVGSPGVGTPSHLVTERFMRATGTQVAHVAYRGGAPAVQDLVSGVVQAMFIDYASGAPHIASGNVRAIGIPAPQRLGLLPDVPTLAEQGLTGSDIYSWQGVVVPAATPDAIAGRLQRELDRALRTEEVAARLRSISLEPLPGTGAEFAALIASETAVWAPLIRELGITLDS</sequence>
<name>A0A6M1LE37_9PROT</name>
<evidence type="ECO:0000313" key="3">
    <source>
        <dbReference type="EMBL" id="NGM18447.1"/>
    </source>
</evidence>
<organism evidence="3 4">
    <name type="scientific">Falsiroseomonas algicola</name>
    <dbReference type="NCBI Taxonomy" id="2716930"/>
    <lineage>
        <taxon>Bacteria</taxon>
        <taxon>Pseudomonadati</taxon>
        <taxon>Pseudomonadota</taxon>
        <taxon>Alphaproteobacteria</taxon>
        <taxon>Acetobacterales</taxon>
        <taxon>Roseomonadaceae</taxon>
        <taxon>Falsiroseomonas</taxon>
    </lineage>
</organism>
<comment type="similarity">
    <text evidence="1">Belongs to the UPF0065 (bug) family.</text>
</comment>
<dbReference type="PANTHER" id="PTHR42928:SF5">
    <property type="entry name" value="BLR1237 PROTEIN"/>
    <property type="match status" value="1"/>
</dbReference>
<evidence type="ECO:0000313" key="4">
    <source>
        <dbReference type="Proteomes" id="UP000475385"/>
    </source>
</evidence>
<comment type="caution">
    <text evidence="3">The sequence shown here is derived from an EMBL/GenBank/DDBJ whole genome shotgun (WGS) entry which is preliminary data.</text>
</comment>
<keyword evidence="4" id="KW-1185">Reference proteome</keyword>
<dbReference type="AlphaFoldDB" id="A0A6M1LE37"/>
<dbReference type="Gene3D" id="3.40.190.10">
    <property type="entry name" value="Periplasmic binding protein-like II"/>
    <property type="match status" value="1"/>
</dbReference>
<gene>
    <name evidence="3" type="ORF">G3576_00360</name>
</gene>